<dbReference type="Pfam" id="PF05985">
    <property type="entry name" value="EutC"/>
    <property type="match status" value="1"/>
</dbReference>
<dbReference type="GO" id="GO:0008851">
    <property type="term" value="F:ethanolamine ammonia-lyase activity"/>
    <property type="evidence" value="ECO:0007669"/>
    <property type="project" value="UniProtKB-UniRule"/>
</dbReference>
<dbReference type="PANTHER" id="PTHR39330:SF1">
    <property type="entry name" value="ETHANOLAMINE AMMONIA-LYASE SMALL SUBUNIT"/>
    <property type="match status" value="1"/>
</dbReference>
<accession>A0A1G7R600</accession>
<dbReference type="FunFam" id="3.40.50.11240:FF:000001">
    <property type="entry name" value="Ethanolamine ammonia-lyase light chain"/>
    <property type="match status" value="1"/>
</dbReference>
<dbReference type="EMBL" id="FNCO01000001">
    <property type="protein sequence ID" value="SDG05400.1"/>
    <property type="molecule type" value="Genomic_DNA"/>
</dbReference>
<dbReference type="InterPro" id="IPR042255">
    <property type="entry name" value="EutC_N"/>
</dbReference>
<reference evidence="10" key="1">
    <citation type="submission" date="2016-10" db="EMBL/GenBank/DDBJ databases">
        <authorList>
            <person name="Varghese N."/>
            <person name="Submissions S."/>
        </authorList>
    </citation>
    <scope>NUCLEOTIDE SEQUENCE [LARGE SCALE GENOMIC DNA]</scope>
    <source>
        <strain evidence="10">ATCC 700689</strain>
    </source>
</reference>
<dbReference type="NCBIfam" id="NF003971">
    <property type="entry name" value="PRK05465.1"/>
    <property type="match status" value="1"/>
</dbReference>
<keyword evidence="4 8" id="KW-1283">Bacterial microcompartment</keyword>
<comment type="cofactor">
    <cofactor evidence="8">
        <name>adenosylcob(III)alamin</name>
        <dbReference type="ChEBI" id="CHEBI:18408"/>
    </cofactor>
    <text evidence="8">Binds between the large and small subunits.</text>
</comment>
<dbReference type="GO" id="GO:0006520">
    <property type="term" value="P:amino acid metabolic process"/>
    <property type="evidence" value="ECO:0007669"/>
    <property type="project" value="InterPro"/>
</dbReference>
<proteinExistence type="inferred from homology"/>
<feature type="binding site" evidence="8">
    <location>
        <position position="214"/>
    </location>
    <ligand>
        <name>adenosylcob(III)alamin</name>
        <dbReference type="ChEBI" id="CHEBI:18408"/>
    </ligand>
</feature>
<comment type="subunit">
    <text evidence="8">The basic unit is a heterodimer which dimerizes to form tetramers. The heterotetramers trimerize; 6 large subunits form a core ring with 6 small subunits projecting outwards.</text>
</comment>
<gene>
    <name evidence="8" type="primary">eutC</name>
    <name evidence="9" type="ORF">SAMN05216605_10122</name>
</gene>
<dbReference type="Gene3D" id="1.10.30.40">
    <property type="entry name" value="Ethanolamine ammonia-lyase light chain (EutC), N-terminal domain"/>
    <property type="match status" value="1"/>
</dbReference>
<organism evidence="9 10">
    <name type="scientific">Pseudomonas abietaniphila</name>
    <dbReference type="NCBI Taxonomy" id="89065"/>
    <lineage>
        <taxon>Bacteria</taxon>
        <taxon>Pseudomonadati</taxon>
        <taxon>Pseudomonadota</taxon>
        <taxon>Gammaproteobacteria</taxon>
        <taxon>Pseudomonadales</taxon>
        <taxon>Pseudomonadaceae</taxon>
        <taxon>Pseudomonas</taxon>
    </lineage>
</organism>
<evidence type="ECO:0000256" key="8">
    <source>
        <dbReference type="HAMAP-Rule" id="MF_00601"/>
    </source>
</evidence>
<evidence type="ECO:0000256" key="4">
    <source>
        <dbReference type="ARBA" id="ARBA00024446"/>
    </source>
</evidence>
<comment type="function">
    <text evidence="8">Catalyzes the deamination of various vicinal amino-alcohols to oxo compounds. Allows this organism to utilize ethanolamine as the sole source of nitrogen and carbon in the presence of external vitamin B12.</text>
</comment>
<dbReference type="GO" id="GO:0031471">
    <property type="term" value="C:ethanolamine degradation polyhedral organelle"/>
    <property type="evidence" value="ECO:0007669"/>
    <property type="project" value="UniProtKB-UniRule"/>
</dbReference>
<feature type="binding site" evidence="8">
    <location>
        <position position="185"/>
    </location>
    <ligand>
        <name>adenosylcob(III)alamin</name>
        <dbReference type="ChEBI" id="CHEBI:18408"/>
    </ligand>
</feature>
<dbReference type="Gene3D" id="3.40.50.11240">
    <property type="entry name" value="Ethanolamine ammonia-lyase light chain (EutC)"/>
    <property type="match status" value="1"/>
</dbReference>
<dbReference type="InterPro" id="IPR009246">
    <property type="entry name" value="EutC"/>
</dbReference>
<dbReference type="OrthoDB" id="114248at2"/>
<comment type="pathway">
    <text evidence="8">Amine and polyamine degradation; ethanolamine degradation.</text>
</comment>
<dbReference type="HAMAP" id="MF_00601">
    <property type="entry name" value="EutC"/>
    <property type="match status" value="1"/>
</dbReference>
<dbReference type="GO" id="GO:0009350">
    <property type="term" value="C:ethanolamine ammonia-lyase complex"/>
    <property type="evidence" value="ECO:0007669"/>
    <property type="project" value="UniProtKB-UniRule"/>
</dbReference>
<dbReference type="InterPro" id="IPR042251">
    <property type="entry name" value="EutC_C"/>
</dbReference>
<evidence type="ECO:0000256" key="7">
    <source>
        <dbReference type="ARBA" id="ARBA00069181"/>
    </source>
</evidence>
<keyword evidence="3 8" id="KW-0170">Cobalt</keyword>
<dbReference type="EC" id="4.3.1.7" evidence="6 8"/>
<name>A0A1G7R600_9PSED</name>
<evidence type="ECO:0000256" key="3">
    <source>
        <dbReference type="ARBA" id="ARBA00023285"/>
    </source>
</evidence>
<dbReference type="Proteomes" id="UP000182894">
    <property type="component" value="Unassembled WGS sequence"/>
</dbReference>
<sequence length="273" mass="29525">MSDDRSKSPAQADAWRQLRALTSARIALGHAGTSLPTAAQLDFQFAHAQARDAVHLPFDHAALSEQLAARQRETLTVHSSASDRNVYLQRPDLGRRLSADSVEQLRTYAQAHADGFDLAVVVADGLSSLAVQRHSPAMLERIDELAAAEGWSVAPVVLVEQGRVAVADEVAEVLKARMVVILIGERPGLSSPDSLGLYFTYAPRVGLNDAARNCISNVRLEGMSYAMAAHKLLYLMREAWRRQLSGVNLKDDAQVPVLEAGEGVRPGNFLIGG</sequence>
<comment type="subcellular location">
    <subcellularLocation>
        <location evidence="8">Bacterial microcompartment</location>
    </subcellularLocation>
</comment>
<evidence type="ECO:0000256" key="1">
    <source>
        <dbReference type="ARBA" id="ARBA00022628"/>
    </source>
</evidence>
<evidence type="ECO:0000313" key="10">
    <source>
        <dbReference type="Proteomes" id="UP000182894"/>
    </source>
</evidence>
<evidence type="ECO:0000256" key="2">
    <source>
        <dbReference type="ARBA" id="ARBA00023239"/>
    </source>
</evidence>
<dbReference type="AlphaFoldDB" id="A0A1G7R600"/>
<comment type="catalytic activity">
    <reaction evidence="5 8">
        <text>ethanolamine = acetaldehyde + NH4(+)</text>
        <dbReference type="Rhea" id="RHEA:15313"/>
        <dbReference type="ChEBI" id="CHEBI:15343"/>
        <dbReference type="ChEBI" id="CHEBI:28938"/>
        <dbReference type="ChEBI" id="CHEBI:57603"/>
        <dbReference type="EC" id="4.3.1.7"/>
    </reaction>
</comment>
<keyword evidence="1 8" id="KW-0846">Cobalamin</keyword>
<protein>
    <recommendedName>
        <fullName evidence="7 8">Ethanolamine ammonia-lyase small subunit</fullName>
        <shortName evidence="8">EAL small subunit</shortName>
        <ecNumber evidence="6 8">4.3.1.7</ecNumber>
    </recommendedName>
</protein>
<keyword evidence="2 8" id="KW-0456">Lyase</keyword>
<dbReference type="PIRSF" id="PIRSF018982">
    <property type="entry name" value="EutC"/>
    <property type="match status" value="1"/>
</dbReference>
<comment type="similarity">
    <text evidence="8">Belongs to the EutC family.</text>
</comment>
<evidence type="ECO:0000256" key="5">
    <source>
        <dbReference type="ARBA" id="ARBA00052081"/>
    </source>
</evidence>
<keyword evidence="10" id="KW-1185">Reference proteome</keyword>
<dbReference type="PANTHER" id="PTHR39330">
    <property type="entry name" value="ETHANOLAMINE AMMONIA-LYASE LIGHT CHAIN"/>
    <property type="match status" value="1"/>
</dbReference>
<evidence type="ECO:0000313" key="9">
    <source>
        <dbReference type="EMBL" id="SDG05400.1"/>
    </source>
</evidence>
<evidence type="ECO:0000256" key="6">
    <source>
        <dbReference type="ARBA" id="ARBA00067005"/>
    </source>
</evidence>
<feature type="binding site" evidence="8">
    <location>
        <position position="164"/>
    </location>
    <ligand>
        <name>adenosylcob(III)alamin</name>
        <dbReference type="ChEBI" id="CHEBI:18408"/>
    </ligand>
</feature>
<dbReference type="GO" id="GO:0031419">
    <property type="term" value="F:cobalamin binding"/>
    <property type="evidence" value="ECO:0007669"/>
    <property type="project" value="UniProtKB-UniRule"/>
</dbReference>
<dbReference type="UniPathway" id="UPA00560"/>
<dbReference type="GO" id="GO:0046336">
    <property type="term" value="P:ethanolamine catabolic process"/>
    <property type="evidence" value="ECO:0007669"/>
    <property type="project" value="UniProtKB-UniRule"/>
</dbReference>
<dbReference type="STRING" id="89065.SAMN05216605_10122"/>
<dbReference type="RefSeq" id="WP_074749382.1">
    <property type="nucleotide sequence ID" value="NZ_FNCO01000001.1"/>
</dbReference>